<dbReference type="OrthoDB" id="9786161at2"/>
<gene>
    <name evidence="2" type="ORF">A5893_10865</name>
</gene>
<dbReference type="InterPro" id="IPR007621">
    <property type="entry name" value="TPM_dom"/>
</dbReference>
<accession>A0A179DF77</accession>
<evidence type="ECO:0000313" key="2">
    <source>
        <dbReference type="EMBL" id="OAQ39159.1"/>
    </source>
</evidence>
<evidence type="ECO:0000259" key="1">
    <source>
        <dbReference type="Pfam" id="PF04536"/>
    </source>
</evidence>
<dbReference type="AlphaFoldDB" id="A0A179DF77"/>
<dbReference type="Gene3D" id="3.10.310.50">
    <property type="match status" value="1"/>
</dbReference>
<dbReference type="Pfam" id="PF04536">
    <property type="entry name" value="TPM_phosphatase"/>
    <property type="match status" value="1"/>
</dbReference>
<dbReference type="STRING" id="1826909.A5893_10865"/>
<dbReference type="PANTHER" id="PTHR30373:SF8">
    <property type="entry name" value="BLL7265 PROTEIN"/>
    <property type="match status" value="1"/>
</dbReference>
<reference evidence="2 3" key="1">
    <citation type="submission" date="2016-04" db="EMBL/GenBank/DDBJ databases">
        <authorList>
            <person name="Evans L.H."/>
            <person name="Alamgir A."/>
            <person name="Owens N."/>
            <person name="Weber N.D."/>
            <person name="Virtaneva K."/>
            <person name="Barbian K."/>
            <person name="Babar A."/>
            <person name="Rosenke K."/>
        </authorList>
    </citation>
    <scope>NUCLEOTIDE SEQUENCE [LARGE SCALE GENOMIC DNA]</scope>
    <source>
        <strain evidence="2 3">CCM 8644</strain>
    </source>
</reference>
<comment type="caution">
    <text evidence="2">The sequence shown here is derived from an EMBL/GenBank/DDBJ whole genome shotgun (WGS) entry which is preliminary data.</text>
</comment>
<organism evidence="2 3">
    <name type="scientific">Pedobacter psychrophilus</name>
    <dbReference type="NCBI Taxonomy" id="1826909"/>
    <lineage>
        <taxon>Bacteria</taxon>
        <taxon>Pseudomonadati</taxon>
        <taxon>Bacteroidota</taxon>
        <taxon>Sphingobacteriia</taxon>
        <taxon>Sphingobacteriales</taxon>
        <taxon>Sphingobacteriaceae</taxon>
        <taxon>Pedobacter</taxon>
    </lineage>
</organism>
<dbReference type="PANTHER" id="PTHR30373">
    <property type="entry name" value="UPF0603 PROTEIN YGCG"/>
    <property type="match status" value="1"/>
</dbReference>
<dbReference type="Proteomes" id="UP000078459">
    <property type="component" value="Unassembled WGS sequence"/>
</dbReference>
<dbReference type="EMBL" id="LWHJ01000028">
    <property type="protein sequence ID" value="OAQ39159.1"/>
    <property type="molecule type" value="Genomic_DNA"/>
</dbReference>
<evidence type="ECO:0000313" key="3">
    <source>
        <dbReference type="Proteomes" id="UP000078459"/>
    </source>
</evidence>
<name>A0A179DF77_9SPHI</name>
<keyword evidence="3" id="KW-1185">Reference proteome</keyword>
<protein>
    <recommendedName>
        <fullName evidence="1">TPM domain-containing protein</fullName>
    </recommendedName>
</protein>
<reference evidence="2 3" key="2">
    <citation type="submission" date="2016-06" db="EMBL/GenBank/DDBJ databases">
        <title>Pedobacter psychrophilus sp. nov., isolated from Antarctic fragmentary rock.</title>
        <authorList>
            <person name="Svec P."/>
        </authorList>
    </citation>
    <scope>NUCLEOTIDE SEQUENCE [LARGE SCALE GENOMIC DNA]</scope>
    <source>
        <strain evidence="2 3">CCM 8644</strain>
    </source>
</reference>
<proteinExistence type="predicted"/>
<dbReference type="RefSeq" id="WP_068822685.1">
    <property type="nucleotide sequence ID" value="NZ_LWHJ01000028.1"/>
</dbReference>
<feature type="domain" description="TPM" evidence="1">
    <location>
        <begin position="3"/>
        <end position="115"/>
    </location>
</feature>
<sequence length="142" mass="16116">MAALSDKEQDKIKQSIEWAEKATSGEVRVCVESKCDIDAYERAITCFYDLKMEATALRNGVLIYVALDDHKFAIIGDEGINKVVPPDFWNSTKKLMVDKFKNRELAEGISIGIIEAGKQLKKYFPYQTEDNNELSDDIVFLN</sequence>